<dbReference type="AlphaFoldDB" id="X1C050"/>
<dbReference type="EMBL" id="BART01029387">
    <property type="protein sequence ID" value="GAH00627.1"/>
    <property type="molecule type" value="Genomic_DNA"/>
</dbReference>
<name>X1C050_9ZZZZ</name>
<proteinExistence type="predicted"/>
<gene>
    <name evidence="1" type="ORF">S01H4_51581</name>
</gene>
<evidence type="ECO:0000313" key="1">
    <source>
        <dbReference type="EMBL" id="GAH00627.1"/>
    </source>
</evidence>
<reference evidence="1" key="1">
    <citation type="journal article" date="2014" name="Front. Microbiol.">
        <title>High frequency of phylogenetically diverse reductive dehalogenase-homologous genes in deep subseafloor sedimentary metagenomes.</title>
        <authorList>
            <person name="Kawai M."/>
            <person name="Futagami T."/>
            <person name="Toyoda A."/>
            <person name="Takaki Y."/>
            <person name="Nishi S."/>
            <person name="Hori S."/>
            <person name="Arai W."/>
            <person name="Tsubouchi T."/>
            <person name="Morono Y."/>
            <person name="Uchiyama I."/>
            <person name="Ito T."/>
            <person name="Fujiyama A."/>
            <person name="Inagaki F."/>
            <person name="Takami H."/>
        </authorList>
    </citation>
    <scope>NUCLEOTIDE SEQUENCE</scope>
    <source>
        <strain evidence="1">Expedition CK06-06</strain>
    </source>
</reference>
<protein>
    <submittedName>
        <fullName evidence="1">Uncharacterized protein</fullName>
    </submittedName>
</protein>
<feature type="non-terminal residue" evidence="1">
    <location>
        <position position="220"/>
    </location>
</feature>
<organism evidence="1">
    <name type="scientific">marine sediment metagenome</name>
    <dbReference type="NCBI Taxonomy" id="412755"/>
    <lineage>
        <taxon>unclassified sequences</taxon>
        <taxon>metagenomes</taxon>
        <taxon>ecological metagenomes</taxon>
    </lineage>
</organism>
<comment type="caution">
    <text evidence="1">The sequence shown here is derived from an EMBL/GenBank/DDBJ whole genome shotgun (WGS) entry which is preliminary data.</text>
</comment>
<sequence>MSVSIFEMSPITDSRLAVNDPVNVTIAMGFGENRTVLDASIDAMWINEVPDLIADQGDLIVVEADLPRIAEEGLTYESYAIIMNVGVYNSSAIAAMIVADGLGDDGAIYANYFSFDNITPFQAVNMTASWRPEETGMRTAIWAVAASLESVIGLISNIDTLIVGVLDDFLMRDVFVITPISSTSVFPKVLPFAPFDILFPADFGIYNFVLSTTESLGNMT</sequence>
<accession>X1C050</accession>